<dbReference type="STRING" id="225359.A0A2S4PVL2"/>
<evidence type="ECO:0000256" key="1">
    <source>
        <dbReference type="SAM" id="MobiDB-lite"/>
    </source>
</evidence>
<dbReference type="AlphaFoldDB" id="A0A2S4PVL2"/>
<dbReference type="Proteomes" id="UP000237438">
    <property type="component" value="Unassembled WGS sequence"/>
</dbReference>
<comment type="caution">
    <text evidence="2">The sequence shown here is derived from an EMBL/GenBank/DDBJ whole genome shotgun (WGS) entry which is preliminary data.</text>
</comment>
<sequence>MKAKQLFDHVAKSREEGATVPYQSAMGNLLNTKFTTTAKDYCGNFMWNYMGVNSAAESMVPRSSNSDTVNPFVIPHGVASHLFIIGTEAIEWLSTWRQTKVFDSNNHYVSLETMMSTLRQTSAGQMETIGRVVKLNELSGNMSKLAPKSKGKKKRGKKGKAKVSAGKEIFDDKDNSDEDDGVSLATVAKISPASFKNKNPLLYDTGASHHFIRVKKNFITLKKLANPFEFDQSEEHQPFKILSKDIPYLVPEVPSISEENWPQQQDDRLETHARSISPALVNNLNDKTPSKRVRLNSLQDDQASQSSDGIGSIDQEDQGELEIMDRSPIHDEMKYDQIMTGWDGVAPIAAMDGPKAKYWREAAEEKLRLLKDTGTLQVIHRSKLPKGRTLMKCKWVFKRKFLADGSLEKNRARCTVKEFTQRRGIDYNETFAPTPRPEIGLHGLESRRSLICPTCAGEHTKKQMKTYRQVGKREYQSVQRTRITEELVASAGNSIFKLKISHDLEVAIKIDNILASHIENSKDDDIMKQSKELLSPLGLSQFDLN</sequence>
<proteinExistence type="predicted"/>
<reference evidence="2 3" key="1">
    <citation type="submission" date="2017-10" db="EMBL/GenBank/DDBJ databases">
        <title>Development of genomic resources for the powdery mildew, Erysiphe pulchra.</title>
        <authorList>
            <person name="Wadl P.A."/>
            <person name="Mack B.M."/>
            <person name="Moore G."/>
            <person name="Beltz S.B."/>
        </authorList>
    </citation>
    <scope>NUCLEOTIDE SEQUENCE [LARGE SCALE GENOMIC DNA]</scope>
    <source>
        <strain evidence="2">Cflorida</strain>
    </source>
</reference>
<gene>
    <name evidence="2" type="ORF">EPUL_001039</name>
</gene>
<accession>A0A2S4PVL2</accession>
<feature type="compositionally biased region" description="Basic residues" evidence="1">
    <location>
        <begin position="147"/>
        <end position="161"/>
    </location>
</feature>
<protein>
    <recommendedName>
        <fullName evidence="4">Reverse transcriptase Ty1/copia-type domain-containing protein</fullName>
    </recommendedName>
</protein>
<name>A0A2S4PVL2_9PEZI</name>
<organism evidence="2 3">
    <name type="scientific">Erysiphe pulchra</name>
    <dbReference type="NCBI Taxonomy" id="225359"/>
    <lineage>
        <taxon>Eukaryota</taxon>
        <taxon>Fungi</taxon>
        <taxon>Dikarya</taxon>
        <taxon>Ascomycota</taxon>
        <taxon>Pezizomycotina</taxon>
        <taxon>Leotiomycetes</taxon>
        <taxon>Erysiphales</taxon>
        <taxon>Erysiphaceae</taxon>
        <taxon>Erysiphe</taxon>
    </lineage>
</organism>
<feature type="region of interest" description="Disordered" evidence="1">
    <location>
        <begin position="142"/>
        <end position="179"/>
    </location>
</feature>
<evidence type="ECO:0000313" key="2">
    <source>
        <dbReference type="EMBL" id="POS86093.1"/>
    </source>
</evidence>
<feature type="compositionally biased region" description="Low complexity" evidence="1">
    <location>
        <begin position="299"/>
        <end position="313"/>
    </location>
</feature>
<keyword evidence="3" id="KW-1185">Reference proteome</keyword>
<evidence type="ECO:0008006" key="4">
    <source>
        <dbReference type="Google" id="ProtNLM"/>
    </source>
</evidence>
<dbReference type="OrthoDB" id="4092852at2759"/>
<feature type="region of interest" description="Disordered" evidence="1">
    <location>
        <begin position="298"/>
        <end position="318"/>
    </location>
</feature>
<evidence type="ECO:0000313" key="3">
    <source>
        <dbReference type="Proteomes" id="UP000237438"/>
    </source>
</evidence>
<dbReference type="EMBL" id="PEDP01000412">
    <property type="protein sequence ID" value="POS86093.1"/>
    <property type="molecule type" value="Genomic_DNA"/>
</dbReference>